<evidence type="ECO:0000259" key="7">
    <source>
        <dbReference type="Pfam" id="PF01171"/>
    </source>
</evidence>
<dbReference type="InterPro" id="IPR012795">
    <property type="entry name" value="tRNA_Ile_lys_synt_N"/>
</dbReference>
<dbReference type="HAMAP" id="MF_01161">
    <property type="entry name" value="tRNA_Ile_lys_synt"/>
    <property type="match status" value="1"/>
</dbReference>
<dbReference type="Pfam" id="PF01171">
    <property type="entry name" value="ATP_bind_3"/>
    <property type="match status" value="1"/>
</dbReference>
<evidence type="ECO:0000256" key="3">
    <source>
        <dbReference type="ARBA" id="ARBA00022741"/>
    </source>
</evidence>
<dbReference type="STRING" id="313368.SAMN04488012_103237"/>
<dbReference type="GO" id="GO:0005524">
    <property type="term" value="F:ATP binding"/>
    <property type="evidence" value="ECO:0007669"/>
    <property type="project" value="UniProtKB-UniRule"/>
</dbReference>
<sequence>MALEGLRQRLTDLPQGRFGVAVSGGSDSMALLHVAAETLAPARLCAVTVDHRLRPEAADEAQMVARFAEGLGVSHDVLSWADGPFARETSGNLSERAREARYRLMADWARERGVVGVLLGHTADDVAETFVMRLGRRAGLKGLAAMAPVTHFHGVPFHRPALDERRAALRGHLSGAGLHWIEDPSNRDPRYDRTRARDALRHLSAAGLDPDDIAAAATHLRAAEIGLQHLLSDWATRHARTHRGANLIDAPALFDLPSDPALRVLGGALRHVTGVAHPPRAADLSRLLAALRSGDTRATLHGCLVTRDRTGIAVLREPAMAEASVPVPLGATWDDRWIVIGPGESGMSVKAVGAAGLSQLGNWREAGLPRAQAMSGPGVWRGETLIAAPELLPDGPFASKFARDDFPAWLASH</sequence>
<keyword evidence="2 6" id="KW-0819">tRNA processing</keyword>
<dbReference type="InterPro" id="IPR014729">
    <property type="entry name" value="Rossmann-like_a/b/a_fold"/>
</dbReference>
<evidence type="ECO:0000256" key="4">
    <source>
        <dbReference type="ARBA" id="ARBA00022840"/>
    </source>
</evidence>
<name>A0A1M6EVK1_9RHOB</name>
<dbReference type="EMBL" id="FQZA01000003">
    <property type="protein sequence ID" value="SHI89524.1"/>
    <property type="molecule type" value="Genomic_DNA"/>
</dbReference>
<evidence type="ECO:0000256" key="6">
    <source>
        <dbReference type="HAMAP-Rule" id="MF_01161"/>
    </source>
</evidence>
<evidence type="ECO:0000313" key="8">
    <source>
        <dbReference type="EMBL" id="SHI89524.1"/>
    </source>
</evidence>
<proteinExistence type="inferred from homology"/>
<dbReference type="PANTHER" id="PTHR43033:SF5">
    <property type="entry name" value="TRNA(ILE)-LYSIDINE SYNTHETASE"/>
    <property type="match status" value="1"/>
</dbReference>
<dbReference type="AlphaFoldDB" id="A0A1M6EVK1"/>
<dbReference type="InterPro" id="IPR012094">
    <property type="entry name" value="tRNA_Ile_lys_synt"/>
</dbReference>
<keyword evidence="3 6" id="KW-0547">Nucleotide-binding</keyword>
<protein>
    <recommendedName>
        <fullName evidence="6">tRNA(Ile)-lysidine synthase</fullName>
        <ecNumber evidence="6">6.3.4.19</ecNumber>
    </recommendedName>
    <alternativeName>
        <fullName evidence="6">tRNA(Ile)-2-lysyl-cytidine synthase</fullName>
    </alternativeName>
    <alternativeName>
        <fullName evidence="6">tRNA(Ile)-lysidine synthetase</fullName>
    </alternativeName>
</protein>
<dbReference type="InterPro" id="IPR011063">
    <property type="entry name" value="TilS/TtcA_N"/>
</dbReference>
<keyword evidence="4 6" id="KW-0067">ATP-binding</keyword>
<dbReference type="GO" id="GO:0032267">
    <property type="term" value="F:tRNA(Ile)-lysidine synthase activity"/>
    <property type="evidence" value="ECO:0007669"/>
    <property type="project" value="UniProtKB-EC"/>
</dbReference>
<evidence type="ECO:0000256" key="1">
    <source>
        <dbReference type="ARBA" id="ARBA00022598"/>
    </source>
</evidence>
<comment type="subcellular location">
    <subcellularLocation>
        <location evidence="6">Cytoplasm</location>
    </subcellularLocation>
</comment>
<dbReference type="EC" id="6.3.4.19" evidence="6"/>
<comment type="catalytic activity">
    <reaction evidence="5 6">
        <text>cytidine(34) in tRNA(Ile2) + L-lysine + ATP = lysidine(34) in tRNA(Ile2) + AMP + diphosphate + H(+)</text>
        <dbReference type="Rhea" id="RHEA:43744"/>
        <dbReference type="Rhea" id="RHEA-COMP:10625"/>
        <dbReference type="Rhea" id="RHEA-COMP:10670"/>
        <dbReference type="ChEBI" id="CHEBI:15378"/>
        <dbReference type="ChEBI" id="CHEBI:30616"/>
        <dbReference type="ChEBI" id="CHEBI:32551"/>
        <dbReference type="ChEBI" id="CHEBI:33019"/>
        <dbReference type="ChEBI" id="CHEBI:82748"/>
        <dbReference type="ChEBI" id="CHEBI:83665"/>
        <dbReference type="ChEBI" id="CHEBI:456215"/>
        <dbReference type="EC" id="6.3.4.19"/>
    </reaction>
</comment>
<dbReference type="RefSeq" id="WP_073127937.1">
    <property type="nucleotide sequence ID" value="NZ_FQZA01000003.1"/>
</dbReference>
<dbReference type="CDD" id="cd01992">
    <property type="entry name" value="TilS_N"/>
    <property type="match status" value="1"/>
</dbReference>
<reference evidence="8 9" key="1">
    <citation type="submission" date="2016-11" db="EMBL/GenBank/DDBJ databases">
        <authorList>
            <person name="Jaros S."/>
            <person name="Januszkiewicz K."/>
            <person name="Wedrychowicz H."/>
        </authorList>
    </citation>
    <scope>NUCLEOTIDE SEQUENCE [LARGE SCALE GENOMIC DNA]</scope>
    <source>
        <strain evidence="8 9">DSM 26892</strain>
    </source>
</reference>
<dbReference type="Gene3D" id="3.40.50.620">
    <property type="entry name" value="HUPs"/>
    <property type="match status" value="1"/>
</dbReference>
<comment type="similarity">
    <text evidence="6">Belongs to the tRNA(Ile)-lysidine synthase family.</text>
</comment>
<dbReference type="PANTHER" id="PTHR43033">
    <property type="entry name" value="TRNA(ILE)-LYSIDINE SYNTHASE-RELATED"/>
    <property type="match status" value="1"/>
</dbReference>
<dbReference type="NCBIfam" id="TIGR02432">
    <property type="entry name" value="lysidine_TilS_N"/>
    <property type="match status" value="1"/>
</dbReference>
<gene>
    <name evidence="6" type="primary">tilS</name>
    <name evidence="8" type="ORF">SAMN04488012_103237</name>
</gene>
<keyword evidence="6" id="KW-0963">Cytoplasm</keyword>
<dbReference type="Proteomes" id="UP000184040">
    <property type="component" value="Unassembled WGS sequence"/>
</dbReference>
<evidence type="ECO:0000256" key="5">
    <source>
        <dbReference type="ARBA" id="ARBA00048539"/>
    </source>
</evidence>
<dbReference type="GO" id="GO:0005737">
    <property type="term" value="C:cytoplasm"/>
    <property type="evidence" value="ECO:0007669"/>
    <property type="project" value="UniProtKB-SubCell"/>
</dbReference>
<accession>A0A1M6EVK1</accession>
<feature type="domain" description="tRNA(Ile)-lysidine/2-thiocytidine synthase N-terminal" evidence="7">
    <location>
        <begin position="18"/>
        <end position="198"/>
    </location>
</feature>
<comment type="function">
    <text evidence="6">Ligates lysine onto the cytidine present at position 34 of the AUA codon-specific tRNA(Ile) that contains the anticodon CAU, in an ATP-dependent manner. Cytidine is converted to lysidine, thus changing the amino acid specificity of the tRNA from methionine to isoleucine.</text>
</comment>
<keyword evidence="1 6" id="KW-0436">Ligase</keyword>
<evidence type="ECO:0000313" key="9">
    <source>
        <dbReference type="Proteomes" id="UP000184040"/>
    </source>
</evidence>
<dbReference type="GO" id="GO:0006400">
    <property type="term" value="P:tRNA modification"/>
    <property type="evidence" value="ECO:0007669"/>
    <property type="project" value="UniProtKB-UniRule"/>
</dbReference>
<organism evidence="8 9">
    <name type="scientific">Palleronia salina</name>
    <dbReference type="NCBI Taxonomy" id="313368"/>
    <lineage>
        <taxon>Bacteria</taxon>
        <taxon>Pseudomonadati</taxon>
        <taxon>Pseudomonadota</taxon>
        <taxon>Alphaproteobacteria</taxon>
        <taxon>Rhodobacterales</taxon>
        <taxon>Roseobacteraceae</taxon>
        <taxon>Palleronia</taxon>
    </lineage>
</organism>
<keyword evidence="9" id="KW-1185">Reference proteome</keyword>
<feature type="binding site" evidence="6">
    <location>
        <begin position="23"/>
        <end position="28"/>
    </location>
    <ligand>
        <name>ATP</name>
        <dbReference type="ChEBI" id="CHEBI:30616"/>
    </ligand>
</feature>
<dbReference type="SUPFAM" id="SSF52402">
    <property type="entry name" value="Adenine nucleotide alpha hydrolases-like"/>
    <property type="match status" value="1"/>
</dbReference>
<evidence type="ECO:0000256" key="2">
    <source>
        <dbReference type="ARBA" id="ARBA00022694"/>
    </source>
</evidence>
<comment type="domain">
    <text evidence="6">The N-terminal region contains the highly conserved SGGXDS motif, predicted to be a P-loop motif involved in ATP binding.</text>
</comment>